<keyword evidence="4 8" id="KW-0479">Metal-binding</keyword>
<evidence type="ECO:0000313" key="10">
    <source>
        <dbReference type="EMBL" id="VUZ84781.1"/>
    </source>
</evidence>
<comment type="function">
    <text evidence="8">Toxic component of a toxin-antitoxin (TA) system. An RNase.</text>
</comment>
<evidence type="ECO:0000256" key="5">
    <source>
        <dbReference type="ARBA" id="ARBA00022801"/>
    </source>
</evidence>
<feature type="domain" description="PIN" evidence="9">
    <location>
        <begin position="11"/>
        <end position="116"/>
    </location>
</feature>
<dbReference type="PANTHER" id="PTHR33653">
    <property type="entry name" value="RIBONUCLEASE VAPC2"/>
    <property type="match status" value="1"/>
</dbReference>
<dbReference type="EC" id="3.1.-.-" evidence="8"/>
<accession>A0A564ZHH4</accession>
<comment type="cofactor">
    <cofactor evidence="1 8">
        <name>Mg(2+)</name>
        <dbReference type="ChEBI" id="CHEBI:18420"/>
    </cofactor>
</comment>
<evidence type="ECO:0000256" key="8">
    <source>
        <dbReference type="HAMAP-Rule" id="MF_00265"/>
    </source>
</evidence>
<evidence type="ECO:0000256" key="3">
    <source>
        <dbReference type="ARBA" id="ARBA00022722"/>
    </source>
</evidence>
<name>A0A564ZHH4_9BACT</name>
<keyword evidence="10" id="KW-0255">Endonuclease</keyword>
<comment type="similarity">
    <text evidence="7 8">Belongs to the PINc/VapC protein family.</text>
</comment>
<evidence type="ECO:0000256" key="4">
    <source>
        <dbReference type="ARBA" id="ARBA00022723"/>
    </source>
</evidence>
<gene>
    <name evidence="10" type="primary">vapC_3</name>
    <name evidence="8" type="synonym">vapC</name>
    <name evidence="10" type="ORF">MELA_01155</name>
</gene>
<evidence type="ECO:0000256" key="1">
    <source>
        <dbReference type="ARBA" id="ARBA00001946"/>
    </source>
</evidence>
<sequence length="143" mass="15917">MRRQGQPRGFLLDTDVLINLLKHAPGYRLLSHRYPPALYYASISKKELYGKRGLSGAEAKAIAALLQTLRQVNLDARILECFDTLLRNYHSCGLLKADALIAATAWAKGLMLVTGNVQDFHFIEEIAVVPPADFFKSWGSVQS</sequence>
<dbReference type="HAMAP" id="MF_00265">
    <property type="entry name" value="VapC_Nob1"/>
    <property type="match status" value="1"/>
</dbReference>
<feature type="binding site" evidence="8">
    <location>
        <position position="13"/>
    </location>
    <ligand>
        <name>Mg(2+)</name>
        <dbReference type="ChEBI" id="CHEBI:18420"/>
    </ligand>
</feature>
<dbReference type="GO" id="GO:0004519">
    <property type="term" value="F:endonuclease activity"/>
    <property type="evidence" value="ECO:0007669"/>
    <property type="project" value="UniProtKB-KW"/>
</dbReference>
<dbReference type="PANTHER" id="PTHR33653:SF1">
    <property type="entry name" value="RIBONUCLEASE VAPC2"/>
    <property type="match status" value="1"/>
</dbReference>
<dbReference type="GO" id="GO:0090729">
    <property type="term" value="F:toxin activity"/>
    <property type="evidence" value="ECO:0007669"/>
    <property type="project" value="UniProtKB-KW"/>
</dbReference>
<keyword evidence="3 8" id="KW-0540">Nuclease</keyword>
<dbReference type="GO" id="GO:0000287">
    <property type="term" value="F:magnesium ion binding"/>
    <property type="evidence" value="ECO:0007669"/>
    <property type="project" value="UniProtKB-UniRule"/>
</dbReference>
<keyword evidence="5 8" id="KW-0378">Hydrolase</keyword>
<keyword evidence="6 8" id="KW-0460">Magnesium</keyword>
<dbReference type="SUPFAM" id="SSF88723">
    <property type="entry name" value="PIN domain-like"/>
    <property type="match status" value="1"/>
</dbReference>
<proteinExistence type="inferred from homology"/>
<dbReference type="AlphaFoldDB" id="A0A564ZHH4"/>
<dbReference type="GO" id="GO:0016787">
    <property type="term" value="F:hydrolase activity"/>
    <property type="evidence" value="ECO:0007669"/>
    <property type="project" value="UniProtKB-KW"/>
</dbReference>
<evidence type="ECO:0000256" key="7">
    <source>
        <dbReference type="ARBA" id="ARBA00038093"/>
    </source>
</evidence>
<evidence type="ECO:0000256" key="2">
    <source>
        <dbReference type="ARBA" id="ARBA00022649"/>
    </source>
</evidence>
<dbReference type="InterPro" id="IPR002716">
    <property type="entry name" value="PIN_dom"/>
</dbReference>
<dbReference type="InterPro" id="IPR022907">
    <property type="entry name" value="VapC_family"/>
</dbReference>
<protein>
    <recommendedName>
        <fullName evidence="8">Ribonuclease VapC</fullName>
        <shortName evidence="8">RNase VapC</shortName>
        <ecNumber evidence="8">3.1.-.-</ecNumber>
    </recommendedName>
    <alternativeName>
        <fullName evidence="8">Toxin VapC</fullName>
    </alternativeName>
</protein>
<keyword evidence="8" id="KW-0800">Toxin</keyword>
<feature type="binding site" evidence="8">
    <location>
        <position position="98"/>
    </location>
    <ligand>
        <name>Mg(2+)</name>
        <dbReference type="ChEBI" id="CHEBI:18420"/>
    </ligand>
</feature>
<keyword evidence="11" id="KW-1185">Reference proteome</keyword>
<dbReference type="GO" id="GO:0004540">
    <property type="term" value="F:RNA nuclease activity"/>
    <property type="evidence" value="ECO:0007669"/>
    <property type="project" value="InterPro"/>
</dbReference>
<dbReference type="Pfam" id="PF01850">
    <property type="entry name" value="PIN"/>
    <property type="match status" value="1"/>
</dbReference>
<evidence type="ECO:0000313" key="11">
    <source>
        <dbReference type="Proteomes" id="UP000334340"/>
    </source>
</evidence>
<reference evidence="10 11" key="1">
    <citation type="submission" date="2019-07" db="EMBL/GenBank/DDBJ databases">
        <authorList>
            <person name="Cremers G."/>
        </authorList>
    </citation>
    <scope>NUCLEOTIDE SEQUENCE [LARGE SCALE GENOMIC DNA]</scope>
</reference>
<keyword evidence="2 8" id="KW-1277">Toxin-antitoxin system</keyword>
<evidence type="ECO:0000256" key="6">
    <source>
        <dbReference type="ARBA" id="ARBA00022842"/>
    </source>
</evidence>
<dbReference type="InterPro" id="IPR050556">
    <property type="entry name" value="Type_II_TA_system_RNase"/>
</dbReference>
<evidence type="ECO:0000259" key="9">
    <source>
        <dbReference type="Pfam" id="PF01850"/>
    </source>
</evidence>
<dbReference type="Proteomes" id="UP000334340">
    <property type="component" value="Unassembled WGS sequence"/>
</dbReference>
<organism evidence="10 11">
    <name type="scientific">Candidatus Methylomirabilis lanthanidiphila</name>
    <dbReference type="NCBI Taxonomy" id="2211376"/>
    <lineage>
        <taxon>Bacteria</taxon>
        <taxon>Candidatus Methylomirabilota</taxon>
        <taxon>Candidatus Methylomirabilia</taxon>
        <taxon>Candidatus Methylomirabilales</taxon>
        <taxon>Candidatus Methylomirabilaceae</taxon>
        <taxon>Candidatus Methylomirabilis</taxon>
    </lineage>
</organism>
<dbReference type="EMBL" id="CABIKM010000017">
    <property type="protein sequence ID" value="VUZ84781.1"/>
    <property type="molecule type" value="Genomic_DNA"/>
</dbReference>
<dbReference type="InterPro" id="IPR029060">
    <property type="entry name" value="PIN-like_dom_sf"/>
</dbReference>
<dbReference type="Gene3D" id="3.40.50.1010">
    <property type="entry name" value="5'-nuclease"/>
    <property type="match status" value="1"/>
</dbReference>